<keyword evidence="1" id="KW-0472">Membrane</keyword>
<keyword evidence="1" id="KW-0812">Transmembrane</keyword>
<dbReference type="EMBL" id="GBRH01172756">
    <property type="protein sequence ID" value="JAE25140.1"/>
    <property type="molecule type" value="Transcribed_RNA"/>
</dbReference>
<name>A0A0A9GJ71_ARUDO</name>
<dbReference type="AlphaFoldDB" id="A0A0A9GJ71"/>
<keyword evidence="1" id="KW-1133">Transmembrane helix</keyword>
<reference evidence="2" key="2">
    <citation type="journal article" date="2015" name="Data Brief">
        <title>Shoot transcriptome of the giant reed, Arundo donax.</title>
        <authorList>
            <person name="Barrero R.A."/>
            <person name="Guerrero F.D."/>
            <person name="Moolhuijzen P."/>
            <person name="Goolsby J.A."/>
            <person name="Tidwell J."/>
            <person name="Bellgard S.E."/>
            <person name="Bellgard M.I."/>
        </authorList>
    </citation>
    <scope>NUCLEOTIDE SEQUENCE</scope>
    <source>
        <tissue evidence="2">Shoot tissue taken approximately 20 cm above the soil surface</tissue>
    </source>
</reference>
<reference evidence="2" key="1">
    <citation type="submission" date="2014-09" db="EMBL/GenBank/DDBJ databases">
        <authorList>
            <person name="Magalhaes I.L.F."/>
            <person name="Oliveira U."/>
            <person name="Santos F.R."/>
            <person name="Vidigal T.H.D.A."/>
            <person name="Brescovit A.D."/>
            <person name="Santos A.J."/>
        </authorList>
    </citation>
    <scope>NUCLEOTIDE SEQUENCE</scope>
    <source>
        <tissue evidence="2">Shoot tissue taken approximately 20 cm above the soil surface</tissue>
    </source>
</reference>
<feature type="transmembrane region" description="Helical" evidence="1">
    <location>
        <begin position="23"/>
        <end position="45"/>
    </location>
</feature>
<evidence type="ECO:0000256" key="1">
    <source>
        <dbReference type="SAM" id="Phobius"/>
    </source>
</evidence>
<proteinExistence type="predicted"/>
<accession>A0A0A9GJ71</accession>
<sequence length="77" mass="8867">MSCCCLFRSERLSLRSMCCCKKFPALSTSLPIQYVICSSLCLYIFRVRFQLHFMYIGVDMYVSCPCCRIQEVLEAGA</sequence>
<evidence type="ECO:0000313" key="2">
    <source>
        <dbReference type="EMBL" id="JAE25140.1"/>
    </source>
</evidence>
<organism evidence="2">
    <name type="scientific">Arundo donax</name>
    <name type="common">Giant reed</name>
    <name type="synonym">Donax arundinaceus</name>
    <dbReference type="NCBI Taxonomy" id="35708"/>
    <lineage>
        <taxon>Eukaryota</taxon>
        <taxon>Viridiplantae</taxon>
        <taxon>Streptophyta</taxon>
        <taxon>Embryophyta</taxon>
        <taxon>Tracheophyta</taxon>
        <taxon>Spermatophyta</taxon>
        <taxon>Magnoliopsida</taxon>
        <taxon>Liliopsida</taxon>
        <taxon>Poales</taxon>
        <taxon>Poaceae</taxon>
        <taxon>PACMAD clade</taxon>
        <taxon>Arundinoideae</taxon>
        <taxon>Arundineae</taxon>
        <taxon>Arundo</taxon>
    </lineage>
</organism>
<protein>
    <submittedName>
        <fullName evidence="2">Uncharacterized protein</fullName>
    </submittedName>
</protein>